<evidence type="ECO:0000256" key="2">
    <source>
        <dbReference type="ARBA" id="ARBA00022771"/>
    </source>
</evidence>
<organism evidence="5 6">
    <name type="scientific">Macrosiphum euphorbiae</name>
    <name type="common">potato aphid</name>
    <dbReference type="NCBI Taxonomy" id="13131"/>
    <lineage>
        <taxon>Eukaryota</taxon>
        <taxon>Metazoa</taxon>
        <taxon>Ecdysozoa</taxon>
        <taxon>Arthropoda</taxon>
        <taxon>Hexapoda</taxon>
        <taxon>Insecta</taxon>
        <taxon>Pterygota</taxon>
        <taxon>Neoptera</taxon>
        <taxon>Paraneoptera</taxon>
        <taxon>Hemiptera</taxon>
        <taxon>Sternorrhyncha</taxon>
        <taxon>Aphidomorpha</taxon>
        <taxon>Aphidoidea</taxon>
        <taxon>Aphididae</taxon>
        <taxon>Macrosiphini</taxon>
        <taxon>Macrosiphum</taxon>
    </lineage>
</organism>
<dbReference type="Proteomes" id="UP001160148">
    <property type="component" value="Unassembled WGS sequence"/>
</dbReference>
<keyword evidence="3" id="KW-0862">Zinc</keyword>
<keyword evidence="1" id="KW-0479">Metal-binding</keyword>
<keyword evidence="2" id="KW-0863">Zinc-finger</keyword>
<feature type="domain" description="FLYWCH-type" evidence="4">
    <location>
        <begin position="6"/>
        <end position="60"/>
    </location>
</feature>
<evidence type="ECO:0000259" key="4">
    <source>
        <dbReference type="Pfam" id="PF04500"/>
    </source>
</evidence>
<evidence type="ECO:0000313" key="6">
    <source>
        <dbReference type="Proteomes" id="UP001160148"/>
    </source>
</evidence>
<dbReference type="EMBL" id="CARXXK010000003">
    <property type="protein sequence ID" value="CAI6360317.1"/>
    <property type="molecule type" value="Genomic_DNA"/>
</dbReference>
<evidence type="ECO:0000256" key="1">
    <source>
        <dbReference type="ARBA" id="ARBA00022723"/>
    </source>
</evidence>
<sequence>MEWYKIKSEKGRDLLVVDNFIHRIDRIRDTTEYYKCIQNCGGRAILKNNTDVVLSKKHDHPTHGVELANRGFRNKLKPKTFQIDFEIGMIVAIRDSFGYDIEIKGCLFHFGQSIWRQVQKLGLVHDYTHNDEVKKTVRRICALALVPIDEIDECWSIIHAEAPVNENVIKLMDYFVDTYLNSDVCMFDRKIWNHFNTDRTRTTNHLEGWHAALNRSISRPKPNIFVLITEIKNQQQNFELDLQAQKNGYLKPLTKMKFRKLEERLKNAKDRLKSEEISLIEYVDIIKYHIIIQ</sequence>
<dbReference type="Pfam" id="PF04500">
    <property type="entry name" value="FLYWCH"/>
    <property type="match status" value="1"/>
</dbReference>
<accession>A0AAV0WXP0</accession>
<dbReference type="InterPro" id="IPR007588">
    <property type="entry name" value="Znf_FLYWCH"/>
</dbReference>
<protein>
    <recommendedName>
        <fullName evidence="4">FLYWCH-type domain-containing protein</fullName>
    </recommendedName>
</protein>
<comment type="caution">
    <text evidence="5">The sequence shown here is derived from an EMBL/GenBank/DDBJ whole genome shotgun (WGS) entry which is preliminary data.</text>
</comment>
<evidence type="ECO:0000313" key="5">
    <source>
        <dbReference type="EMBL" id="CAI6360317.1"/>
    </source>
</evidence>
<name>A0AAV0WXP0_9HEMI</name>
<evidence type="ECO:0000256" key="3">
    <source>
        <dbReference type="ARBA" id="ARBA00022833"/>
    </source>
</evidence>
<dbReference type="AlphaFoldDB" id="A0AAV0WXP0"/>
<dbReference type="GO" id="GO:0008270">
    <property type="term" value="F:zinc ion binding"/>
    <property type="evidence" value="ECO:0007669"/>
    <property type="project" value="UniProtKB-KW"/>
</dbReference>
<dbReference type="Gene3D" id="2.20.25.240">
    <property type="match status" value="1"/>
</dbReference>
<proteinExistence type="predicted"/>
<reference evidence="5 6" key="1">
    <citation type="submission" date="2023-01" db="EMBL/GenBank/DDBJ databases">
        <authorList>
            <person name="Whitehead M."/>
        </authorList>
    </citation>
    <scope>NUCLEOTIDE SEQUENCE [LARGE SCALE GENOMIC DNA]</scope>
</reference>
<gene>
    <name evidence="5" type="ORF">MEUPH1_LOCUS15634</name>
</gene>
<keyword evidence="6" id="KW-1185">Reference proteome</keyword>